<comment type="caution">
    <text evidence="7">The sequence shown here is derived from an EMBL/GenBank/DDBJ whole genome shotgun (WGS) entry which is preliminary data.</text>
</comment>
<dbReference type="InterPro" id="IPR002792">
    <property type="entry name" value="TRAM_dom"/>
</dbReference>
<protein>
    <submittedName>
        <fullName evidence="7">tRNA (Uracil-5-)-methyltransferase</fullName>
    </submittedName>
</protein>
<dbReference type="Pfam" id="PF05958">
    <property type="entry name" value="tRNA_U5-meth_tr"/>
    <property type="match status" value="1"/>
</dbReference>
<name>A0A0R1QPG5_9LACO</name>
<dbReference type="InterPro" id="IPR030391">
    <property type="entry name" value="MeTrfase_TrmA_CS"/>
</dbReference>
<dbReference type="AlphaFoldDB" id="A0A0R1QPG5"/>
<reference evidence="7 8" key="1">
    <citation type="journal article" date="2015" name="Genome Announc.">
        <title>Expanding the biotechnology potential of lactobacilli through comparative genomics of 213 strains and associated genera.</title>
        <authorList>
            <person name="Sun Z."/>
            <person name="Harris H.M."/>
            <person name="McCann A."/>
            <person name="Guo C."/>
            <person name="Argimon S."/>
            <person name="Zhang W."/>
            <person name="Yang X."/>
            <person name="Jeffery I.B."/>
            <person name="Cooney J.C."/>
            <person name="Kagawa T.F."/>
            <person name="Liu W."/>
            <person name="Song Y."/>
            <person name="Salvetti E."/>
            <person name="Wrobel A."/>
            <person name="Rasinkangas P."/>
            <person name="Parkhill J."/>
            <person name="Rea M.C."/>
            <person name="O'Sullivan O."/>
            <person name="Ritari J."/>
            <person name="Douillard F.P."/>
            <person name="Paul Ross R."/>
            <person name="Yang R."/>
            <person name="Briner A.E."/>
            <person name="Felis G.E."/>
            <person name="de Vos W.M."/>
            <person name="Barrangou R."/>
            <person name="Klaenhammer T.R."/>
            <person name="Caufield P.W."/>
            <person name="Cui Y."/>
            <person name="Zhang H."/>
            <person name="O'Toole P.W."/>
        </authorList>
    </citation>
    <scope>NUCLEOTIDE SEQUENCE [LARGE SCALE GENOMIC DNA]</scope>
    <source>
        <strain evidence="7 8">DSM 14500</strain>
    </source>
</reference>
<dbReference type="SUPFAM" id="SSF50249">
    <property type="entry name" value="Nucleic acid-binding proteins"/>
    <property type="match status" value="1"/>
</dbReference>
<dbReference type="InterPro" id="IPR029063">
    <property type="entry name" value="SAM-dependent_MTases_sf"/>
</dbReference>
<dbReference type="InterPro" id="IPR010280">
    <property type="entry name" value="U5_MeTrfase_fam"/>
</dbReference>
<dbReference type="STRING" id="1423770.FD29_GL001315"/>
<feature type="domain" description="TRAM" evidence="6">
    <location>
        <begin position="5"/>
        <end position="63"/>
    </location>
</feature>
<dbReference type="PROSITE" id="PS50926">
    <property type="entry name" value="TRAM"/>
    <property type="match status" value="1"/>
</dbReference>
<keyword evidence="1 4" id="KW-0489">Methyltransferase</keyword>
<comment type="similarity">
    <text evidence="4">Belongs to the class I-like SAM-binding methyltransferase superfamily. RNA M5U methyltransferase family.</text>
</comment>
<dbReference type="PROSITE" id="PS01231">
    <property type="entry name" value="TRMA_2"/>
    <property type="match status" value="1"/>
</dbReference>
<dbReference type="NCBIfam" id="TIGR00479">
    <property type="entry name" value="rumA"/>
    <property type="match status" value="1"/>
</dbReference>
<evidence type="ECO:0000313" key="8">
    <source>
        <dbReference type="Proteomes" id="UP000050872"/>
    </source>
</evidence>
<dbReference type="Proteomes" id="UP000050872">
    <property type="component" value="Unassembled WGS sequence"/>
</dbReference>
<dbReference type="InterPro" id="IPR012340">
    <property type="entry name" value="NA-bd_OB-fold"/>
</dbReference>
<sequence>MDKPNLKKNQELELNIQDLSYEGKGVAKVDDFTLFVDNALPGETVKAVITRINKNFGFARTLDVLKASPDRVSDIDAIYAQTGIAPLSHLKYDKQLEFKHNQVVTDFNKMGLKDLKVNETLGMDSPFNYRNKAQVPVRQVNGKLTTGFYRRRSHDLVPMENFLIQDPKIDAEIIRVRDILRKYNVRGFDEQNQKGQIRTIMVRRAYFTGQIMIVLVSRTPDISHYKDITNEILANPDVKSLFLNINSKNTNVIFGQKMTLLGGKKYIDDEILGHTYRISPRSFYQVNPVQTQNLYQLAIDKAELTGKEKVVDAYSGIGTIGLSLANKAKHVTGIEVIEDAVKDADQNAKLNNITNADFVVGKTEDVLDEWAKNDIGVDVLMVDPPRKGLANSLIDSIKNIKPEKMVYISCNPATLARDLSLLSDTYEIGDVTPVDMFPMTNHIECVTQLKLKK</sequence>
<dbReference type="FunFam" id="3.40.50.150:FF:000009">
    <property type="entry name" value="23S rRNA (Uracil(1939)-C(5))-methyltransferase RlmD"/>
    <property type="match status" value="1"/>
</dbReference>
<dbReference type="PROSITE" id="PS51687">
    <property type="entry name" value="SAM_MT_RNA_M5U"/>
    <property type="match status" value="1"/>
</dbReference>
<dbReference type="Pfam" id="PF01938">
    <property type="entry name" value="TRAM"/>
    <property type="match status" value="1"/>
</dbReference>
<dbReference type="SUPFAM" id="SSF53335">
    <property type="entry name" value="S-adenosyl-L-methionine-dependent methyltransferases"/>
    <property type="match status" value="1"/>
</dbReference>
<dbReference type="Gene3D" id="3.40.50.150">
    <property type="entry name" value="Vaccinia Virus protein VP39"/>
    <property type="match status" value="1"/>
</dbReference>
<feature type="active site" description="Nucleophile" evidence="4">
    <location>
        <position position="410"/>
    </location>
</feature>
<evidence type="ECO:0000256" key="4">
    <source>
        <dbReference type="PROSITE-ProRule" id="PRU01024"/>
    </source>
</evidence>
<dbReference type="PANTHER" id="PTHR11061">
    <property type="entry name" value="RNA M5U METHYLTRANSFERASE"/>
    <property type="match status" value="1"/>
</dbReference>
<feature type="active site" evidence="5">
    <location>
        <position position="410"/>
    </location>
</feature>
<dbReference type="CDD" id="cd02440">
    <property type="entry name" value="AdoMet_MTases"/>
    <property type="match status" value="1"/>
</dbReference>
<dbReference type="InterPro" id="IPR030390">
    <property type="entry name" value="MeTrfase_TrmA_AS"/>
</dbReference>
<accession>A0A0R1QPG5</accession>
<evidence type="ECO:0000256" key="2">
    <source>
        <dbReference type="ARBA" id="ARBA00022679"/>
    </source>
</evidence>
<dbReference type="EMBL" id="AZEZ01000095">
    <property type="protein sequence ID" value="KRL43003.1"/>
    <property type="molecule type" value="Genomic_DNA"/>
</dbReference>
<dbReference type="FunFam" id="2.40.50.1070:FF:000003">
    <property type="entry name" value="23S rRNA (Uracil-5-)-methyltransferase RumA"/>
    <property type="match status" value="1"/>
</dbReference>
<dbReference type="PATRIC" id="fig|1423770.3.peg.1351"/>
<feature type="binding site" evidence="4">
    <location>
        <position position="285"/>
    </location>
    <ligand>
        <name>S-adenosyl-L-methionine</name>
        <dbReference type="ChEBI" id="CHEBI:59789"/>
    </ligand>
</feature>
<organism evidence="7 8">
    <name type="scientific">Companilactobacillus mindensis DSM 14500</name>
    <dbReference type="NCBI Taxonomy" id="1423770"/>
    <lineage>
        <taxon>Bacteria</taxon>
        <taxon>Bacillati</taxon>
        <taxon>Bacillota</taxon>
        <taxon>Bacilli</taxon>
        <taxon>Lactobacillales</taxon>
        <taxon>Lactobacillaceae</taxon>
        <taxon>Companilactobacillus</taxon>
    </lineage>
</organism>
<evidence type="ECO:0000313" key="7">
    <source>
        <dbReference type="EMBL" id="KRL43003.1"/>
    </source>
</evidence>
<evidence type="ECO:0000256" key="1">
    <source>
        <dbReference type="ARBA" id="ARBA00022603"/>
    </source>
</evidence>
<dbReference type="Gene3D" id="2.40.50.140">
    <property type="entry name" value="Nucleic acid-binding proteins"/>
    <property type="match status" value="1"/>
</dbReference>
<dbReference type="GO" id="GO:0070041">
    <property type="term" value="F:rRNA (uridine-C5-)-methyltransferase activity"/>
    <property type="evidence" value="ECO:0007669"/>
    <property type="project" value="TreeGrafter"/>
</dbReference>
<feature type="binding site" evidence="4">
    <location>
        <position position="335"/>
    </location>
    <ligand>
        <name>S-adenosyl-L-methionine</name>
        <dbReference type="ChEBI" id="CHEBI:59789"/>
    </ligand>
</feature>
<dbReference type="Gene3D" id="2.40.50.1070">
    <property type="match status" value="1"/>
</dbReference>
<evidence type="ECO:0000256" key="3">
    <source>
        <dbReference type="ARBA" id="ARBA00022691"/>
    </source>
</evidence>
<keyword evidence="8" id="KW-1185">Reference proteome</keyword>
<dbReference type="OrthoDB" id="9804590at2"/>
<proteinExistence type="inferred from homology"/>
<dbReference type="RefSeq" id="WP_057888682.1">
    <property type="nucleotide sequence ID" value="NZ_AZEZ01000095.1"/>
</dbReference>
<evidence type="ECO:0000259" key="6">
    <source>
        <dbReference type="PROSITE" id="PS50926"/>
    </source>
</evidence>
<keyword evidence="2 4" id="KW-0808">Transferase</keyword>
<dbReference type="PROSITE" id="PS01230">
    <property type="entry name" value="TRMA_1"/>
    <property type="match status" value="1"/>
</dbReference>
<evidence type="ECO:0000256" key="5">
    <source>
        <dbReference type="PROSITE-ProRule" id="PRU10015"/>
    </source>
</evidence>
<gene>
    <name evidence="7" type="ORF">FD29_GL001315</name>
</gene>
<dbReference type="GO" id="GO:0070475">
    <property type="term" value="P:rRNA base methylation"/>
    <property type="evidence" value="ECO:0007669"/>
    <property type="project" value="TreeGrafter"/>
</dbReference>
<dbReference type="PANTHER" id="PTHR11061:SF30">
    <property type="entry name" value="TRNA (URACIL(54)-C(5))-METHYLTRANSFERASE"/>
    <property type="match status" value="1"/>
</dbReference>
<feature type="binding site" evidence="4">
    <location>
        <position position="314"/>
    </location>
    <ligand>
        <name>S-adenosyl-L-methionine</name>
        <dbReference type="ChEBI" id="CHEBI:59789"/>
    </ligand>
</feature>
<keyword evidence="3 4" id="KW-0949">S-adenosyl-L-methionine</keyword>
<feature type="binding site" evidence="4">
    <location>
        <position position="383"/>
    </location>
    <ligand>
        <name>S-adenosyl-L-methionine</name>
        <dbReference type="ChEBI" id="CHEBI:59789"/>
    </ligand>
</feature>